<sequence length="389" mass="44821">MNSVDFRFRLGSCSKSDRALIDTSPVFLHGIEVYIASGKNQETSNVLKIKDGGNSIEIANNIIVHCLHIFKQKRSFAKNVAIVIHYSDTEDTTLMKEMTETTKSCGGNFKIRAKRLYLKTTGISDQHVFQVFQLFDSNLLESIEFGHKISDELLSRIPKTESWKKAKEICFNKAQQLQVDDFLHVNKLRFFPLLITPEDTWKLIIAFTTRKTLLRHFGFRLNFLNDWNPSHFPPEFKASSIKTYTSATGSVYIFPTQVTHFMFVVRFSRRRCEGYTCEEGYEISAFRSISLNPYPMSEFLNSFHVKKTFRYPNFPPYRPTVAVRYPQLIPEPHIVPPPPIILNYFEYGPFPIVPLNLTYPTNDVLDDTPTVTSNVGPDDSLYIVPDKNQ</sequence>
<evidence type="ECO:0000313" key="2">
    <source>
        <dbReference type="EMBL" id="EFP00004.1"/>
    </source>
</evidence>
<dbReference type="Pfam" id="PF01827">
    <property type="entry name" value="FTH"/>
    <property type="match status" value="1"/>
</dbReference>
<proteinExistence type="predicted"/>
<gene>
    <name evidence="2" type="ORF">CRE_18695</name>
</gene>
<organism evidence="3">
    <name type="scientific">Caenorhabditis remanei</name>
    <name type="common">Caenorhabditis vulgaris</name>
    <dbReference type="NCBI Taxonomy" id="31234"/>
    <lineage>
        <taxon>Eukaryota</taxon>
        <taxon>Metazoa</taxon>
        <taxon>Ecdysozoa</taxon>
        <taxon>Nematoda</taxon>
        <taxon>Chromadorea</taxon>
        <taxon>Rhabditida</taxon>
        <taxon>Rhabditina</taxon>
        <taxon>Rhabditomorpha</taxon>
        <taxon>Rhabditoidea</taxon>
        <taxon>Rhabditidae</taxon>
        <taxon>Peloderinae</taxon>
        <taxon>Caenorhabditis</taxon>
    </lineage>
</organism>
<dbReference type="GO" id="GO:0045087">
    <property type="term" value="P:innate immune response"/>
    <property type="evidence" value="ECO:0007669"/>
    <property type="project" value="TreeGrafter"/>
</dbReference>
<dbReference type="AlphaFoldDB" id="E3LL68"/>
<dbReference type="PANTHER" id="PTHR23015:SF24">
    <property type="entry name" value="DUF38 DOMAIN-CONTAINING PROTEIN"/>
    <property type="match status" value="1"/>
</dbReference>
<accession>E3LL68</accession>
<dbReference type="InParanoid" id="E3LL68"/>
<protein>
    <recommendedName>
        <fullName evidence="1">DUF38 domain-containing protein</fullName>
    </recommendedName>
</protein>
<dbReference type="PANTHER" id="PTHR23015">
    <property type="entry name" value="UNCHARACTERIZED C.ELEGANS PROTEIN"/>
    <property type="match status" value="1"/>
</dbReference>
<dbReference type="InterPro" id="IPR002900">
    <property type="entry name" value="DUF38/FTH_CAE_spp"/>
</dbReference>
<dbReference type="EMBL" id="DS268410">
    <property type="protein sequence ID" value="EFP00004.1"/>
    <property type="molecule type" value="Genomic_DNA"/>
</dbReference>
<dbReference type="InterPro" id="IPR040161">
    <property type="entry name" value="FB224"/>
</dbReference>
<dbReference type="Proteomes" id="UP000008281">
    <property type="component" value="Unassembled WGS sequence"/>
</dbReference>
<dbReference type="eggNOG" id="ENOG502TIHP">
    <property type="taxonomic scope" value="Eukaryota"/>
</dbReference>
<reference evidence="2" key="1">
    <citation type="submission" date="2007-07" db="EMBL/GenBank/DDBJ databases">
        <title>PCAP assembly of the Caenorhabditis remanei genome.</title>
        <authorList>
            <consortium name="The Caenorhabditis remanei Sequencing Consortium"/>
            <person name="Wilson R.K."/>
        </authorList>
    </citation>
    <scope>NUCLEOTIDE SEQUENCE [LARGE SCALE GENOMIC DNA]</scope>
    <source>
        <strain evidence="2">PB4641</strain>
    </source>
</reference>
<name>E3LL68_CAERE</name>
<evidence type="ECO:0000259" key="1">
    <source>
        <dbReference type="Pfam" id="PF01827"/>
    </source>
</evidence>
<feature type="domain" description="DUF38" evidence="1">
    <location>
        <begin position="95"/>
        <end position="219"/>
    </location>
</feature>
<dbReference type="HOGENOM" id="CLU_710264_0_0_1"/>
<keyword evidence="3" id="KW-1185">Reference proteome</keyword>
<evidence type="ECO:0000313" key="3">
    <source>
        <dbReference type="Proteomes" id="UP000008281"/>
    </source>
</evidence>